<keyword evidence="2" id="KW-1185">Reference proteome</keyword>
<dbReference type="Proteomes" id="UP001165960">
    <property type="component" value="Unassembled WGS sequence"/>
</dbReference>
<dbReference type="EMBL" id="QTSX02006592">
    <property type="protein sequence ID" value="KAJ9052851.1"/>
    <property type="molecule type" value="Genomic_DNA"/>
</dbReference>
<proteinExistence type="predicted"/>
<sequence>MGDVVFFDNGDTLRERYPQAFNNLYLGVLNHKSLFGQQIVADLFSQIVFHMNMGNQSSKDKRLPLCATATYQPIKALTNEEYSEQYMVAITVNSPASTPLLLPTFQPHPPNPRIHRPAPPQCISSYNTLPTRHHSSLPLNKLPFISIKSYIYYAMYIDPEKILSQHLQPLPSQGINTLSSSPNESPNGSPTNH</sequence>
<comment type="caution">
    <text evidence="1">The sequence shown here is derived from an EMBL/GenBank/DDBJ whole genome shotgun (WGS) entry which is preliminary data.</text>
</comment>
<name>A0ACC2RS30_9FUNG</name>
<organism evidence="1 2">
    <name type="scientific">Entomophthora muscae</name>
    <dbReference type="NCBI Taxonomy" id="34485"/>
    <lineage>
        <taxon>Eukaryota</taxon>
        <taxon>Fungi</taxon>
        <taxon>Fungi incertae sedis</taxon>
        <taxon>Zoopagomycota</taxon>
        <taxon>Entomophthoromycotina</taxon>
        <taxon>Entomophthoromycetes</taxon>
        <taxon>Entomophthorales</taxon>
        <taxon>Entomophthoraceae</taxon>
        <taxon>Entomophthora</taxon>
    </lineage>
</organism>
<gene>
    <name evidence="1" type="ORF">DSO57_1030002</name>
</gene>
<evidence type="ECO:0000313" key="1">
    <source>
        <dbReference type="EMBL" id="KAJ9052851.1"/>
    </source>
</evidence>
<reference evidence="1" key="1">
    <citation type="submission" date="2022-04" db="EMBL/GenBank/DDBJ databases">
        <title>Genome of the entomopathogenic fungus Entomophthora muscae.</title>
        <authorList>
            <person name="Elya C."/>
            <person name="Lovett B.R."/>
            <person name="Lee E."/>
            <person name="Macias A.M."/>
            <person name="Hajek A.E."/>
            <person name="De Bivort B.L."/>
            <person name="Kasson M.T."/>
            <person name="De Fine Licht H.H."/>
            <person name="Stajich J.E."/>
        </authorList>
    </citation>
    <scope>NUCLEOTIDE SEQUENCE</scope>
    <source>
        <strain evidence="1">Berkeley</strain>
    </source>
</reference>
<evidence type="ECO:0000313" key="2">
    <source>
        <dbReference type="Proteomes" id="UP001165960"/>
    </source>
</evidence>
<protein>
    <submittedName>
        <fullName evidence="1">Uncharacterized protein</fullName>
    </submittedName>
</protein>
<accession>A0ACC2RS30</accession>